<dbReference type="PANTHER" id="PTHR11358">
    <property type="entry name" value="ARGINASE/AGMATINASE"/>
    <property type="match status" value="1"/>
</dbReference>
<dbReference type="PROSITE" id="PS01053">
    <property type="entry name" value="ARGINASE_1"/>
    <property type="match status" value="1"/>
</dbReference>
<organism evidence="6 7">
    <name type="scientific">Daedalea quercina L-15889</name>
    <dbReference type="NCBI Taxonomy" id="1314783"/>
    <lineage>
        <taxon>Eukaryota</taxon>
        <taxon>Fungi</taxon>
        <taxon>Dikarya</taxon>
        <taxon>Basidiomycota</taxon>
        <taxon>Agaricomycotina</taxon>
        <taxon>Agaricomycetes</taxon>
        <taxon>Polyporales</taxon>
        <taxon>Fomitopsis</taxon>
    </lineage>
</organism>
<dbReference type="EMBL" id="KV429053">
    <property type="protein sequence ID" value="KZT70175.1"/>
    <property type="molecule type" value="Genomic_DNA"/>
</dbReference>
<dbReference type="PROSITE" id="PS51409">
    <property type="entry name" value="ARGINASE_2"/>
    <property type="match status" value="1"/>
</dbReference>
<dbReference type="AlphaFoldDB" id="A0A165R1H2"/>
<dbReference type="CDD" id="cd11592">
    <property type="entry name" value="Agmatinase_PAH"/>
    <property type="match status" value="1"/>
</dbReference>
<keyword evidence="2 4" id="KW-0378">Hydrolase</keyword>
<dbReference type="STRING" id="1314783.A0A165R1H2"/>
<comment type="similarity">
    <text evidence="3 4">Belongs to the arginase family.</text>
</comment>
<evidence type="ECO:0000313" key="7">
    <source>
        <dbReference type="Proteomes" id="UP000076727"/>
    </source>
</evidence>
<feature type="signal peptide" evidence="5">
    <location>
        <begin position="1"/>
        <end position="23"/>
    </location>
</feature>
<reference evidence="6 7" key="1">
    <citation type="journal article" date="2016" name="Mol. Biol. Evol.">
        <title>Comparative Genomics of Early-Diverging Mushroom-Forming Fungi Provides Insights into the Origins of Lignocellulose Decay Capabilities.</title>
        <authorList>
            <person name="Nagy L.G."/>
            <person name="Riley R."/>
            <person name="Tritt A."/>
            <person name="Adam C."/>
            <person name="Daum C."/>
            <person name="Floudas D."/>
            <person name="Sun H."/>
            <person name="Yadav J.S."/>
            <person name="Pangilinan J."/>
            <person name="Larsson K.H."/>
            <person name="Matsuura K."/>
            <person name="Barry K."/>
            <person name="Labutti K."/>
            <person name="Kuo R."/>
            <person name="Ohm R.A."/>
            <person name="Bhattacharya S.S."/>
            <person name="Shirouzu T."/>
            <person name="Yoshinaga Y."/>
            <person name="Martin F.M."/>
            <person name="Grigoriev I.V."/>
            <person name="Hibbett D.S."/>
        </authorList>
    </citation>
    <scope>NUCLEOTIDE SEQUENCE [LARGE SCALE GENOMIC DNA]</scope>
    <source>
        <strain evidence="6 7">L-15889</strain>
    </source>
</reference>
<dbReference type="InterPro" id="IPR023696">
    <property type="entry name" value="Ureohydrolase_dom_sf"/>
</dbReference>
<keyword evidence="7" id="KW-1185">Reference proteome</keyword>
<evidence type="ECO:0000256" key="3">
    <source>
        <dbReference type="PROSITE-ProRule" id="PRU00742"/>
    </source>
</evidence>
<gene>
    <name evidence="6" type="ORF">DAEQUDRAFT_737636</name>
</gene>
<dbReference type="GO" id="GO:0033389">
    <property type="term" value="P:putrescine biosynthetic process from arginine, via agmatine"/>
    <property type="evidence" value="ECO:0007669"/>
    <property type="project" value="TreeGrafter"/>
</dbReference>
<dbReference type="Gene3D" id="3.40.800.10">
    <property type="entry name" value="Ureohydrolase domain"/>
    <property type="match status" value="1"/>
</dbReference>
<dbReference type="InterPro" id="IPR020855">
    <property type="entry name" value="Ureohydrolase_Mn_BS"/>
</dbReference>
<proteinExistence type="inferred from homology"/>
<dbReference type="GO" id="GO:0046872">
    <property type="term" value="F:metal ion binding"/>
    <property type="evidence" value="ECO:0007669"/>
    <property type="project" value="UniProtKB-KW"/>
</dbReference>
<accession>A0A165R1H2</accession>
<dbReference type="InterPro" id="IPR006035">
    <property type="entry name" value="Ureohydrolase"/>
</dbReference>
<dbReference type="PANTHER" id="PTHR11358:SF30">
    <property type="entry name" value="AGMATINASE 1-RELATED"/>
    <property type="match status" value="1"/>
</dbReference>
<sequence length="397" mass="43001">MFSKLTATAVALALALASPQVSGQQQVLASSPPVRADDVTNITELFSKERLHQATWTRESWNGLTTFARSAPLRCFGADEDSPYDVAVIGAPFDTATSFRPGARFGPNGIRQGARRLGIERINVPMKLRVSDYLDVVDCGDVPMVTTDNKVALRQLEAANKLVLSKTSLRSFEGASLAKDGKFHPRVLTLGGDHTITLPLLRGVAEIYGPVSVVHFDSHIDTWKPRAWGDSPWLPGEEIPVSHGSYFWYAHNEGLLAPNNSNIHVGIRGALSSWEDYENDYEVGFVISHADDLEEIGWRGVVKKIRETVGDNPVYITLDIDAIDPGMAPATGTPEIGGITTREIKKIMQGLAGLKIVGADIVEVAPGYDTQDEITQIAAANIGYDILALMAKTPLTA</sequence>
<keyword evidence="1" id="KW-0479">Metal-binding</keyword>
<evidence type="ECO:0000313" key="6">
    <source>
        <dbReference type="EMBL" id="KZT70175.1"/>
    </source>
</evidence>
<dbReference type="OrthoDB" id="288726at2759"/>
<evidence type="ECO:0000256" key="4">
    <source>
        <dbReference type="RuleBase" id="RU003684"/>
    </source>
</evidence>
<dbReference type="Proteomes" id="UP000076727">
    <property type="component" value="Unassembled WGS sequence"/>
</dbReference>
<feature type="chain" id="PRO_5007865441" evidence="5">
    <location>
        <begin position="24"/>
        <end position="397"/>
    </location>
</feature>
<dbReference type="GO" id="GO:0008783">
    <property type="term" value="F:agmatinase activity"/>
    <property type="evidence" value="ECO:0007669"/>
    <property type="project" value="TreeGrafter"/>
</dbReference>
<protein>
    <submittedName>
        <fullName evidence="6">Arginase/deacetylase</fullName>
    </submittedName>
</protein>
<evidence type="ECO:0000256" key="2">
    <source>
        <dbReference type="ARBA" id="ARBA00022801"/>
    </source>
</evidence>
<evidence type="ECO:0000256" key="5">
    <source>
        <dbReference type="SAM" id="SignalP"/>
    </source>
</evidence>
<evidence type="ECO:0000256" key="1">
    <source>
        <dbReference type="ARBA" id="ARBA00022723"/>
    </source>
</evidence>
<dbReference type="Pfam" id="PF00491">
    <property type="entry name" value="Arginase"/>
    <property type="match status" value="1"/>
</dbReference>
<dbReference type="SUPFAM" id="SSF52768">
    <property type="entry name" value="Arginase/deacetylase"/>
    <property type="match status" value="1"/>
</dbReference>
<name>A0A165R1H2_9APHY</name>
<dbReference type="PRINTS" id="PR00116">
    <property type="entry name" value="ARGINASE"/>
</dbReference>
<keyword evidence="5" id="KW-0732">Signal</keyword>